<protein>
    <submittedName>
        <fullName evidence="4">Universal stress protein</fullName>
    </submittedName>
</protein>
<dbReference type="SUPFAM" id="SSF52402">
    <property type="entry name" value="Adenine nucleotide alpha hydrolases-like"/>
    <property type="match status" value="2"/>
</dbReference>
<dbReference type="PRINTS" id="PR01438">
    <property type="entry name" value="UNVRSLSTRESS"/>
</dbReference>
<sequence length="305" mass="31497">MAYQYGPIVVGVDGSADSVGALRWAADLAHRYTRTLVAVNVLPRDLAAPPGGPDIAAEAAAEARRWRVGVAAIGSTEHGAPVRVLRRHATEARLLVVGGRGAGGGHKPLGSVSEALGVWADCPVLIVHDARRWAAPDAALPGADPVAVGFDGSDSARRALRLAFEEAAGRGSRLVVVQAWSHPDLWRPGQQHGTNLCADETAVHEALRDAAAPWCAKYPYLDVEVRGEPGDAVETLAVVSQWAALMVLGTRCPTDRVQPPNPSVMRRVLEHAACPVLVAHGPGPAAAGQTGISPASATGGGTDGG</sequence>
<gene>
    <name evidence="4" type="ORF">Drose_18870</name>
</gene>
<proteinExistence type="inferred from homology"/>
<evidence type="ECO:0000313" key="5">
    <source>
        <dbReference type="Proteomes" id="UP001058271"/>
    </source>
</evidence>
<reference evidence="4" key="1">
    <citation type="submission" date="2021-04" db="EMBL/GenBank/DDBJ databases">
        <title>Biosynthetic gene clusters of Dactylosporangioum roseum.</title>
        <authorList>
            <person name="Hartkoorn R.C."/>
            <person name="Beaudoing E."/>
            <person name="Hot D."/>
            <person name="Moureu S."/>
        </authorList>
    </citation>
    <scope>NUCLEOTIDE SEQUENCE</scope>
    <source>
        <strain evidence="4">NRRL B-16295</strain>
    </source>
</reference>
<evidence type="ECO:0000256" key="2">
    <source>
        <dbReference type="SAM" id="MobiDB-lite"/>
    </source>
</evidence>
<feature type="domain" description="UspA" evidence="3">
    <location>
        <begin position="5"/>
        <end position="128"/>
    </location>
</feature>
<dbReference type="InterPro" id="IPR006016">
    <property type="entry name" value="UspA"/>
</dbReference>
<dbReference type="InterPro" id="IPR006015">
    <property type="entry name" value="Universal_stress_UspA"/>
</dbReference>
<accession>A0ABY5ZDG5</accession>
<dbReference type="PANTHER" id="PTHR46553:SF3">
    <property type="entry name" value="ADENINE NUCLEOTIDE ALPHA HYDROLASES-LIKE SUPERFAMILY PROTEIN"/>
    <property type="match status" value="1"/>
</dbReference>
<dbReference type="Gene3D" id="3.40.50.620">
    <property type="entry name" value="HUPs"/>
    <property type="match status" value="2"/>
</dbReference>
<comment type="similarity">
    <text evidence="1">Belongs to the universal stress protein A family.</text>
</comment>
<dbReference type="PANTHER" id="PTHR46553">
    <property type="entry name" value="ADENINE NUCLEOTIDE ALPHA HYDROLASES-LIKE SUPERFAMILY PROTEIN"/>
    <property type="match status" value="1"/>
</dbReference>
<dbReference type="Proteomes" id="UP001058271">
    <property type="component" value="Chromosome"/>
</dbReference>
<feature type="domain" description="UspA" evidence="3">
    <location>
        <begin position="145"/>
        <end position="279"/>
    </location>
</feature>
<dbReference type="RefSeq" id="WP_260729522.1">
    <property type="nucleotide sequence ID" value="NZ_BAAABS010000029.1"/>
</dbReference>
<keyword evidence="5" id="KW-1185">Reference proteome</keyword>
<name>A0ABY5ZDG5_9ACTN</name>
<evidence type="ECO:0000256" key="1">
    <source>
        <dbReference type="ARBA" id="ARBA00008791"/>
    </source>
</evidence>
<feature type="region of interest" description="Disordered" evidence="2">
    <location>
        <begin position="285"/>
        <end position="305"/>
    </location>
</feature>
<evidence type="ECO:0000259" key="3">
    <source>
        <dbReference type="Pfam" id="PF00582"/>
    </source>
</evidence>
<dbReference type="CDD" id="cd00293">
    <property type="entry name" value="USP-like"/>
    <property type="match status" value="1"/>
</dbReference>
<dbReference type="Pfam" id="PF00582">
    <property type="entry name" value="Usp"/>
    <property type="match status" value="2"/>
</dbReference>
<dbReference type="EMBL" id="CP073721">
    <property type="protein sequence ID" value="UWZ40076.1"/>
    <property type="molecule type" value="Genomic_DNA"/>
</dbReference>
<dbReference type="InterPro" id="IPR014729">
    <property type="entry name" value="Rossmann-like_a/b/a_fold"/>
</dbReference>
<organism evidence="4 5">
    <name type="scientific">Dactylosporangium roseum</name>
    <dbReference type="NCBI Taxonomy" id="47989"/>
    <lineage>
        <taxon>Bacteria</taxon>
        <taxon>Bacillati</taxon>
        <taxon>Actinomycetota</taxon>
        <taxon>Actinomycetes</taxon>
        <taxon>Micromonosporales</taxon>
        <taxon>Micromonosporaceae</taxon>
        <taxon>Dactylosporangium</taxon>
    </lineage>
</organism>
<evidence type="ECO:0000313" key="4">
    <source>
        <dbReference type="EMBL" id="UWZ40076.1"/>
    </source>
</evidence>